<name>A0A8J6HIA7_TENMO</name>
<evidence type="ECO:0000313" key="2">
    <source>
        <dbReference type="EMBL" id="KAH0815219.1"/>
    </source>
</evidence>
<accession>A0A8J6HIA7</accession>
<comment type="caution">
    <text evidence="2">The sequence shown here is derived from an EMBL/GenBank/DDBJ whole genome shotgun (WGS) entry which is preliminary data.</text>
</comment>
<dbReference type="GO" id="GO:1902936">
    <property type="term" value="F:phosphatidylinositol bisphosphate binding"/>
    <property type="evidence" value="ECO:0007669"/>
    <property type="project" value="TreeGrafter"/>
</dbReference>
<evidence type="ECO:0000259" key="1">
    <source>
        <dbReference type="PROSITE" id="PS50191"/>
    </source>
</evidence>
<dbReference type="Pfam" id="PF00650">
    <property type="entry name" value="CRAL_TRIO"/>
    <property type="match status" value="6"/>
</dbReference>
<dbReference type="InterPro" id="IPR001251">
    <property type="entry name" value="CRAL-TRIO_dom"/>
</dbReference>
<gene>
    <name evidence="2" type="ORF">GEV33_007572</name>
</gene>
<dbReference type="Proteomes" id="UP000719412">
    <property type="component" value="Unassembled WGS sequence"/>
</dbReference>
<feature type="domain" description="CRAL-TRIO" evidence="1">
    <location>
        <begin position="755"/>
        <end position="886"/>
    </location>
</feature>
<dbReference type="SMART" id="SM01100">
    <property type="entry name" value="CRAL_TRIO_N"/>
    <property type="match status" value="5"/>
</dbReference>
<dbReference type="SUPFAM" id="SSF46938">
    <property type="entry name" value="CRAL/TRIO N-terminal domain"/>
    <property type="match status" value="5"/>
</dbReference>
<feature type="domain" description="CRAL-TRIO" evidence="1">
    <location>
        <begin position="1759"/>
        <end position="1854"/>
    </location>
</feature>
<dbReference type="SUPFAM" id="SSF52087">
    <property type="entry name" value="CRAL/TRIO domain"/>
    <property type="match status" value="6"/>
</dbReference>
<dbReference type="EMBL" id="JABDTM020023411">
    <property type="protein sequence ID" value="KAH0815219.1"/>
    <property type="molecule type" value="Genomic_DNA"/>
</dbReference>
<dbReference type="SMART" id="SM00516">
    <property type="entry name" value="SEC14"/>
    <property type="match status" value="6"/>
</dbReference>
<feature type="domain" description="CRAL-TRIO" evidence="1">
    <location>
        <begin position="1109"/>
        <end position="1239"/>
    </location>
</feature>
<feature type="domain" description="CRAL-TRIO" evidence="1">
    <location>
        <begin position="1454"/>
        <end position="1549"/>
    </location>
</feature>
<reference evidence="2" key="2">
    <citation type="submission" date="2021-08" db="EMBL/GenBank/DDBJ databases">
        <authorList>
            <person name="Eriksson T."/>
        </authorList>
    </citation>
    <scope>NUCLEOTIDE SEQUENCE</scope>
    <source>
        <strain evidence="2">Stoneville</strain>
        <tissue evidence="2">Whole head</tissue>
    </source>
</reference>
<dbReference type="CDD" id="cd00170">
    <property type="entry name" value="SEC14"/>
    <property type="match status" value="5"/>
</dbReference>
<feature type="domain" description="CRAL-TRIO" evidence="1">
    <location>
        <begin position="125"/>
        <end position="260"/>
    </location>
</feature>
<dbReference type="PROSITE" id="PS50191">
    <property type="entry name" value="CRAL_TRIO"/>
    <property type="match status" value="6"/>
</dbReference>
<dbReference type="InterPro" id="IPR036865">
    <property type="entry name" value="CRAL-TRIO_dom_sf"/>
</dbReference>
<dbReference type="Gene3D" id="1.20.5.1200">
    <property type="entry name" value="Alpha-tocopherol transfer"/>
    <property type="match status" value="1"/>
</dbReference>
<reference evidence="2" key="1">
    <citation type="journal article" date="2020" name="J Insects Food Feed">
        <title>The yellow mealworm (Tenebrio molitor) genome: a resource for the emerging insects as food and feed industry.</title>
        <authorList>
            <person name="Eriksson T."/>
            <person name="Andere A."/>
            <person name="Kelstrup H."/>
            <person name="Emery V."/>
            <person name="Picard C."/>
        </authorList>
    </citation>
    <scope>NUCLEOTIDE SEQUENCE</scope>
    <source>
        <strain evidence="2">Stoneville</strain>
        <tissue evidence="2">Whole head</tissue>
    </source>
</reference>
<dbReference type="PANTHER" id="PTHR10174">
    <property type="entry name" value="ALPHA-TOCOPHEROL TRANSFER PROTEIN-RELATED"/>
    <property type="match status" value="1"/>
</dbReference>
<evidence type="ECO:0000313" key="3">
    <source>
        <dbReference type="Proteomes" id="UP000719412"/>
    </source>
</evidence>
<dbReference type="InterPro" id="IPR011074">
    <property type="entry name" value="CRAL/TRIO_N_dom"/>
</dbReference>
<keyword evidence="3" id="KW-1185">Reference proteome</keyword>
<feature type="domain" description="CRAL-TRIO" evidence="1">
    <location>
        <begin position="432"/>
        <end position="563"/>
    </location>
</feature>
<organism evidence="2 3">
    <name type="scientific">Tenebrio molitor</name>
    <name type="common">Yellow mealworm beetle</name>
    <dbReference type="NCBI Taxonomy" id="7067"/>
    <lineage>
        <taxon>Eukaryota</taxon>
        <taxon>Metazoa</taxon>
        <taxon>Ecdysozoa</taxon>
        <taxon>Arthropoda</taxon>
        <taxon>Hexapoda</taxon>
        <taxon>Insecta</taxon>
        <taxon>Pterygota</taxon>
        <taxon>Neoptera</taxon>
        <taxon>Endopterygota</taxon>
        <taxon>Coleoptera</taxon>
        <taxon>Polyphaga</taxon>
        <taxon>Cucujiformia</taxon>
        <taxon>Tenebrionidae</taxon>
        <taxon>Tenebrio</taxon>
    </lineage>
</organism>
<proteinExistence type="predicted"/>
<sequence>MASSTLAKAQNSNIYIVDEEKVTEFYHSFGTTAQSVDKDVAIIKEWLKTQLHLPELMEDVKIKNFLNLSKFSIEKTKEKIDMYYTIRSVIPDLFDINNPKLPHMRRFLDTMYCCTHPKAVNGIHRVSLLKVKAPNTFNYRDLVMQYFNIFELRLYEDFMTDDIFIFDMDNMTFNDVNKMTPSLVTKALTIYKKVYSLRIKSILFINSPSYVSLLVSIMKTVVKPKIFDRIQVHQDDEALKEVFTTDTLPKDYGGDGPSLEDMNEMIRQKLVEYQERFDLLDNLRVNENLRPEKLNNDEVLGFHGNFKKLDCALSKMSTVMGSTKTQTPNIYIVDEDRVREFYESFETTVQRVDKDVEIIREWLKTQPHLPEIMGNIEKTKKKIDMYYTIRSVIPDLFEKSNPKLRHMQRLLDMTYCCTHPEAVNGMHRVYFLKAKAPNTFNARDFLMHFFNIFELRLYEDFITDDIFIFDMDNLTFNDMNKLTPSLVAKSVAVYRKVYSLRLKNIYYLNSPSYVSILLSIVKAVVKDRIFHRIQVHQDAEVMKQIFSKDTLPKDYGGEGPSLEDLNEMTRRKLAQYQERFDRLDTLRVNENLRPEEFNNDDEILGFYGNFKKLDSVHVHSQLRYEMDRSTELVQKQNLNIYVVDEDKVRKFYDSFETTAQRVDKDIEIIREWLKVQPHLPEVMDDVKIKNFLNLSKFSIEKTKKKIDMYYTIRSVIPDLFEKSNPKLRHMQRLLDMTYCCTPLEAVNGIHRVHILKAKAPNTFNPRDLVMYFFNIFEVRLYEDFMTDDIFIFDMDNLTFNDMNKFTPSLVAKSMAVYKKVYSLRLKNIYYLNSPSYVSILLSILKAVVKEKIFHRIQVHQDAEVMKQIFSKDTLPKDYGGEGPSLEDLNEMTKRKVVQYQERFDRLDTLRVNENLRPEEFNNDEILGFYGNFKKLDRPLQEKKPVINKAVLISSPTKSGYSKINFHDVSAQNWICNVHNGSNYFIQNKNLLNIYIVDEDKVRKFYESFETTVQRVDKDVEIIREWLKIRPHLPELMDDVKIKNFLNLSKFSIEKTKKKIDMYYTIRSVIPDLFEKSNPKLTHMQRLLDMTYCCTPLQAMNGIHRVYILKVKAPNTFNARDLLMHFFNIFELRLYEDFITDDIFIFDMDNFTFNDMNKLTPSLMAKAIAVYKKVYSLRLKNIYYLNSPSYVSILLSIMKSVVKEKIFDRIQVHQDAEVIKQILTKDTLPKDYGGEGASLEDLNELTRRKLAQYQERFDRLDALRVNENLRPEEFDNDEILGFYGNFKKLDSHPISSLKKQNLNMYGVDEDEVTNFYHLFGTTVQRVNKDVEIIKEWLKTQPHLPETIDDPKIKNFLNLNKFSIEKTKQKIDMYYSIRSVIPDLFEDSNPRLPHMNHMMATTFVSTHPKAIEGIHRVYFLKPKQPNTFNPRAVMMQCFNIFEVRLYEDCMTDDIFIFDMDNLTFNDLNKMTPSLLAKAMAVYKKVYSLRIKGVYYVNSPAYVSILMTIMKSILTPKIFDRIQVYQDAEILKKIFTNDALPKDYGGGGPSFEDLNEMTRLKLTEYQERFDHLDTMRVDEGLRPEKLDNDEILGFYGNFKKLDENNLDMYEADEDKAKEYYRSLDLTIRGVDNDVKIIKNWMKSQPHLPEIMVTVEDVQIRNFLNLNKFSIEKTKEKIDMYYTIRTVVPDLFQDNNPKLPHMKRLFDTMYCCTHPQTIDGVSRVYFMKPKKPNVLAPREIIMMCFNIFELRLRQDFMVNDIFIIDGTHLTFNAVSKITPSLLAKAVAVYQKVYSLRLKAAYYVNSPSYLSILLKILKSLLKPKIFQRIQVHQDDEVLKQIFSREALPKDYGGEGPSLDELNEMAKEKLSEYQARFDELDGLRVEESLRPERLNNDEILGFYGNFKKLDVD</sequence>
<dbReference type="GO" id="GO:0016020">
    <property type="term" value="C:membrane"/>
    <property type="evidence" value="ECO:0007669"/>
    <property type="project" value="TreeGrafter"/>
</dbReference>
<protein>
    <recommendedName>
        <fullName evidence="1">CRAL-TRIO domain-containing protein</fullName>
    </recommendedName>
</protein>
<dbReference type="InterPro" id="IPR036273">
    <property type="entry name" value="CRAL/TRIO_N_dom_sf"/>
</dbReference>
<dbReference type="PANTHER" id="PTHR10174:SF222">
    <property type="entry name" value="GH10083P-RELATED"/>
    <property type="match status" value="1"/>
</dbReference>
<dbReference type="Gene3D" id="3.40.525.10">
    <property type="entry name" value="CRAL-TRIO lipid binding domain"/>
    <property type="match status" value="6"/>
</dbReference>